<dbReference type="InterPro" id="IPR045464">
    <property type="entry name" value="Hrt3/FBXO9_C"/>
</dbReference>
<dbReference type="GO" id="GO:0031146">
    <property type="term" value="P:SCF-dependent proteasomal ubiquitin-dependent protein catabolic process"/>
    <property type="evidence" value="ECO:0007669"/>
    <property type="project" value="TreeGrafter"/>
</dbReference>
<sequence length="727" mass="83058">MDTASPSQSAQSELEEFRKQWREEVEHRKTAQQKTTTAAPKSAESILVQQTESLSVQETVEEDEITLTTAAHVNESKQPESAMDHYIEAVDNERQGKLGPAINAYRRAFKLNPDIDLDYKRHYQTHIAPTINGTQRAGSKEPDGGGIDDDDTFYHVVPIGNEYVPPAAAREDPLADLIQQFSDENPQYIPAIDYKPVWIAKLPNEILVHVLRKLILRSVASVANFALVCKNFFLLTRSPSLWRFICEHAFKTPGMTLEQSKRYQMEAVKMFGGHWMRMFIERPRIRYDGVYISTCHYIRMGSSDTWNQPLYLITYYRYLRFFPNGRVVKHVTTEEPANVVKQLGYNYTKRQAFHGRFDVDGDHIVIEMRDRALPREHFRMSLGIKSTHRGRHNKLAWKEYISVTDGREDTIHTYDLKLMKPGETLVYPNKPNAKGELLYVVGSVLDVDSTEKSYKIHFTIQPDGTLANEYGQLKQEIAVSFSSLKAYVFQDGNAVNPIALKFSYDFGNEIDYPFDQYSGYIELFASYSNDTRHSIPIDLRLEASISSFVFKPISTQMPAHSDRIGLEILTRRSTTTWGFSIFVCLLMWALTLIMGLYGYQVVRRRRKVDAHACMVGLTMLFALPALRNMAIIALATLAIIFCWVIRWHAPVPNDCERGSSNKDNQNEEQSEEEEEDDDDDDDDASTKHDGEVVHHIENVSTIRHPGDSGIFGAANHITTEHTSTHAY</sequence>
<evidence type="ECO:0000313" key="6">
    <source>
        <dbReference type="Proteomes" id="UP000605846"/>
    </source>
</evidence>
<keyword evidence="6" id="KW-1185">Reference proteome</keyword>
<dbReference type="GO" id="GO:0005737">
    <property type="term" value="C:cytoplasm"/>
    <property type="evidence" value="ECO:0007669"/>
    <property type="project" value="TreeGrafter"/>
</dbReference>
<keyword evidence="3" id="KW-0472">Membrane</keyword>
<evidence type="ECO:0000256" key="3">
    <source>
        <dbReference type="SAM" id="Phobius"/>
    </source>
</evidence>
<dbReference type="OrthoDB" id="2117972at2759"/>
<dbReference type="PANTHER" id="PTHR12874">
    <property type="entry name" value="F-BOX ONLY PROTEIN 48-RELATED"/>
    <property type="match status" value="1"/>
</dbReference>
<dbReference type="InterPro" id="IPR036047">
    <property type="entry name" value="F-box-like_dom_sf"/>
</dbReference>
<name>A0A8H7BJX7_9FUNG</name>
<feature type="region of interest" description="Disordered" evidence="2">
    <location>
        <begin position="655"/>
        <end position="707"/>
    </location>
</feature>
<evidence type="ECO:0000256" key="1">
    <source>
        <dbReference type="ARBA" id="ARBA00022786"/>
    </source>
</evidence>
<feature type="transmembrane region" description="Helical" evidence="3">
    <location>
        <begin position="577"/>
        <end position="596"/>
    </location>
</feature>
<evidence type="ECO:0000313" key="5">
    <source>
        <dbReference type="EMBL" id="KAF7722559.1"/>
    </source>
</evidence>
<evidence type="ECO:0000259" key="4">
    <source>
        <dbReference type="PROSITE" id="PS50181"/>
    </source>
</evidence>
<organism evidence="5 6">
    <name type="scientific">Apophysomyces ossiformis</name>
    <dbReference type="NCBI Taxonomy" id="679940"/>
    <lineage>
        <taxon>Eukaryota</taxon>
        <taxon>Fungi</taxon>
        <taxon>Fungi incertae sedis</taxon>
        <taxon>Mucoromycota</taxon>
        <taxon>Mucoromycotina</taxon>
        <taxon>Mucoromycetes</taxon>
        <taxon>Mucorales</taxon>
        <taxon>Mucorineae</taxon>
        <taxon>Mucoraceae</taxon>
        <taxon>Apophysomyces</taxon>
    </lineage>
</organism>
<feature type="compositionally biased region" description="Basic and acidic residues" evidence="2">
    <location>
        <begin position="684"/>
        <end position="697"/>
    </location>
</feature>
<dbReference type="CDD" id="cd22089">
    <property type="entry name" value="F-box_FBXO9"/>
    <property type="match status" value="1"/>
</dbReference>
<dbReference type="Pfam" id="PF19270">
    <property type="entry name" value="FBO_C"/>
    <property type="match status" value="1"/>
</dbReference>
<feature type="region of interest" description="Disordered" evidence="2">
    <location>
        <begin position="24"/>
        <end position="61"/>
    </location>
</feature>
<keyword evidence="3" id="KW-1133">Transmembrane helix</keyword>
<dbReference type="PANTHER" id="PTHR12874:SF9">
    <property type="entry name" value="F-BOX ONLY PROTEIN 48"/>
    <property type="match status" value="1"/>
</dbReference>
<dbReference type="Proteomes" id="UP000605846">
    <property type="component" value="Unassembled WGS sequence"/>
</dbReference>
<dbReference type="EMBL" id="JABAYA010000188">
    <property type="protein sequence ID" value="KAF7722559.1"/>
    <property type="molecule type" value="Genomic_DNA"/>
</dbReference>
<comment type="caution">
    <text evidence="5">The sequence shown here is derived from an EMBL/GenBank/DDBJ whole genome shotgun (WGS) entry which is preliminary data.</text>
</comment>
<feature type="compositionally biased region" description="Polar residues" evidence="2">
    <location>
        <begin position="47"/>
        <end position="58"/>
    </location>
</feature>
<keyword evidence="1" id="KW-0833">Ubl conjugation pathway</keyword>
<proteinExistence type="predicted"/>
<dbReference type="SUPFAM" id="SSF81383">
    <property type="entry name" value="F-box domain"/>
    <property type="match status" value="1"/>
</dbReference>
<dbReference type="Gene3D" id="1.20.1280.50">
    <property type="match status" value="1"/>
</dbReference>
<dbReference type="AlphaFoldDB" id="A0A8H7BJX7"/>
<dbReference type="GO" id="GO:0019005">
    <property type="term" value="C:SCF ubiquitin ligase complex"/>
    <property type="evidence" value="ECO:0007669"/>
    <property type="project" value="TreeGrafter"/>
</dbReference>
<reference evidence="5" key="1">
    <citation type="submission" date="2020-01" db="EMBL/GenBank/DDBJ databases">
        <title>Genome Sequencing of Three Apophysomyces-Like Fungal Strains Confirms a Novel Fungal Genus in the Mucoromycota with divergent Burkholderia-like Endosymbiotic Bacteria.</title>
        <authorList>
            <person name="Stajich J.E."/>
            <person name="Macias A.M."/>
            <person name="Carter-House D."/>
            <person name="Lovett B."/>
            <person name="Kasson L.R."/>
            <person name="Berry K."/>
            <person name="Grigoriev I."/>
            <person name="Chang Y."/>
            <person name="Spatafora J."/>
            <person name="Kasson M.T."/>
        </authorList>
    </citation>
    <scope>NUCLEOTIDE SEQUENCE</scope>
    <source>
        <strain evidence="5">NRRL A-21654</strain>
    </source>
</reference>
<feature type="domain" description="F-box" evidence="4">
    <location>
        <begin position="196"/>
        <end position="245"/>
    </location>
</feature>
<accession>A0A8H7BJX7</accession>
<keyword evidence="3" id="KW-0812">Transmembrane</keyword>
<dbReference type="Pfam" id="PF12937">
    <property type="entry name" value="F-box-like"/>
    <property type="match status" value="1"/>
</dbReference>
<dbReference type="InterPro" id="IPR027948">
    <property type="entry name" value="DUF4436"/>
</dbReference>
<protein>
    <recommendedName>
        <fullName evidence="4">F-box domain-containing protein</fullName>
    </recommendedName>
</protein>
<gene>
    <name evidence="5" type="ORF">EC973_002949</name>
</gene>
<dbReference type="PROSITE" id="PS50181">
    <property type="entry name" value="FBOX"/>
    <property type="match status" value="1"/>
</dbReference>
<dbReference type="Pfam" id="PF14494">
    <property type="entry name" value="DUF4436"/>
    <property type="match status" value="1"/>
</dbReference>
<dbReference type="InterPro" id="IPR001810">
    <property type="entry name" value="F-box_dom"/>
</dbReference>
<feature type="compositionally biased region" description="Acidic residues" evidence="2">
    <location>
        <begin position="666"/>
        <end position="683"/>
    </location>
</feature>
<evidence type="ECO:0000256" key="2">
    <source>
        <dbReference type="SAM" id="MobiDB-lite"/>
    </source>
</evidence>